<dbReference type="SUPFAM" id="SSF52540">
    <property type="entry name" value="P-loop containing nucleoside triphosphate hydrolases"/>
    <property type="match status" value="1"/>
</dbReference>
<dbReference type="Gene3D" id="3.40.50.300">
    <property type="entry name" value="P-loop containing nucleotide triphosphate hydrolases"/>
    <property type="match status" value="1"/>
</dbReference>
<feature type="domain" description="Helicase/UvrB N-terminal" evidence="1">
    <location>
        <begin position="230"/>
        <end position="306"/>
    </location>
</feature>
<gene>
    <name evidence="3" type="ORF">DCBHLPFO_00258</name>
</gene>
<name>A0AA43QXC9_MYCAR</name>
<proteinExistence type="predicted"/>
<dbReference type="Pfam" id="PF08378">
    <property type="entry name" value="NERD"/>
    <property type="match status" value="1"/>
</dbReference>
<dbReference type="AlphaFoldDB" id="A0AA43QXC9"/>
<dbReference type="EMBL" id="JAPFAR010000086">
    <property type="protein sequence ID" value="MDI3349679.1"/>
    <property type="molecule type" value="Genomic_DNA"/>
</dbReference>
<dbReference type="RefSeq" id="WP_282459143.1">
    <property type="nucleotide sequence ID" value="NZ_JAPFAR010000086.1"/>
</dbReference>
<feature type="domain" description="NERD" evidence="2">
    <location>
        <begin position="12"/>
        <end position="118"/>
    </location>
</feature>
<dbReference type="Pfam" id="PF04851">
    <property type="entry name" value="ResIII"/>
    <property type="match status" value="1"/>
</dbReference>
<dbReference type="InterPro" id="IPR011528">
    <property type="entry name" value="NERD"/>
</dbReference>
<dbReference type="InterPro" id="IPR006935">
    <property type="entry name" value="Helicase/UvrB_N"/>
</dbReference>
<evidence type="ECO:0008006" key="5">
    <source>
        <dbReference type="Google" id="ProtNLM"/>
    </source>
</evidence>
<dbReference type="GO" id="GO:0016787">
    <property type="term" value="F:hydrolase activity"/>
    <property type="evidence" value="ECO:0007669"/>
    <property type="project" value="InterPro"/>
</dbReference>
<dbReference type="Proteomes" id="UP001162175">
    <property type="component" value="Unassembled WGS sequence"/>
</dbReference>
<comment type="caution">
    <text evidence="3">The sequence shown here is derived from an EMBL/GenBank/DDBJ whole genome shotgun (WGS) entry which is preliminary data.</text>
</comment>
<evidence type="ECO:0000259" key="2">
    <source>
        <dbReference type="Pfam" id="PF08378"/>
    </source>
</evidence>
<protein>
    <recommendedName>
        <fullName evidence="5">NERD domain-containing protein</fullName>
    </recommendedName>
</protein>
<evidence type="ECO:0000313" key="4">
    <source>
        <dbReference type="Proteomes" id="UP001162175"/>
    </source>
</evidence>
<sequence>MIPTDGYFEPKSGEKDMFEALQKLPNDYYVFHSYRLVQLIPDKGLNENEIDFLIFNPNYGCLFIECKNARVSRNENGQWKYVKNENGTVKEINMKDPFDQAFSGQHNLFNKLRKTYPEYKDNINSCKFMVAVWFPKYTKEEIQNTDFGPNVVKEIIMTREALLYKDETISQVKALMERMDKVHIVCKYEEELIEDGPGYKHSLSYSDAMNLYSKVLCPTFKAIVNVKKDYEQTYIELLDEQFVILDFLRHQRTAAISGASGTGKTLVAVERARRLSNSGEKVLFLCYNKNLREWLHKCYSSDLKNVYFYTLDAFGCKKCKTSLDSLSYYDLKDILETEIIEDKFEYQHIIVDEGQDFGRERADDSKILELFYEYGENPIDDKKNTSFFIFYDKNQLVNSKKLPTYIQNVDSKLTLYKNCRNTKNIAATAYSLIELKPVLYDKA</sequence>
<dbReference type="GO" id="GO:0003677">
    <property type="term" value="F:DNA binding"/>
    <property type="evidence" value="ECO:0007669"/>
    <property type="project" value="InterPro"/>
</dbReference>
<dbReference type="InterPro" id="IPR027417">
    <property type="entry name" value="P-loop_NTPase"/>
</dbReference>
<evidence type="ECO:0000313" key="3">
    <source>
        <dbReference type="EMBL" id="MDI3349679.1"/>
    </source>
</evidence>
<reference evidence="3" key="1">
    <citation type="submission" date="2022-11" db="EMBL/GenBank/DDBJ databases">
        <title>Draft genome of Mycoplasma arginini isolated from fly.</title>
        <authorList>
            <person name="Severgnini M."/>
            <person name="Gioia G."/>
            <person name="Cremonesi P."/>
            <person name="Moroni P."/>
            <person name="Addis M.F."/>
            <person name="Castiglioni B."/>
        </authorList>
    </citation>
    <scope>NUCLEOTIDE SEQUENCE</scope>
    <source>
        <strain evidence="3">QMP CG1-1632</strain>
    </source>
</reference>
<organism evidence="3 4">
    <name type="scientific">Mycoplasmopsis arginini</name>
    <name type="common">Mycoplasma arginini</name>
    <dbReference type="NCBI Taxonomy" id="2094"/>
    <lineage>
        <taxon>Bacteria</taxon>
        <taxon>Bacillati</taxon>
        <taxon>Mycoplasmatota</taxon>
        <taxon>Mycoplasmoidales</taxon>
        <taxon>Metamycoplasmataceae</taxon>
        <taxon>Mycoplasmopsis</taxon>
    </lineage>
</organism>
<evidence type="ECO:0000259" key="1">
    <source>
        <dbReference type="Pfam" id="PF04851"/>
    </source>
</evidence>
<accession>A0AA43QXC9</accession>
<dbReference type="GO" id="GO:0005524">
    <property type="term" value="F:ATP binding"/>
    <property type="evidence" value="ECO:0007669"/>
    <property type="project" value="InterPro"/>
</dbReference>